<evidence type="ECO:0000313" key="2">
    <source>
        <dbReference type="EMBL" id="SVB35817.1"/>
    </source>
</evidence>
<gene>
    <name evidence="2" type="ORF">METZ01_LOCUS188671</name>
</gene>
<dbReference type="InterPro" id="IPR001279">
    <property type="entry name" value="Metallo-B-lactamas"/>
</dbReference>
<accession>A0A382DDT6</accession>
<evidence type="ECO:0000259" key="1">
    <source>
        <dbReference type="Pfam" id="PF12706"/>
    </source>
</evidence>
<organism evidence="2">
    <name type="scientific">marine metagenome</name>
    <dbReference type="NCBI Taxonomy" id="408172"/>
    <lineage>
        <taxon>unclassified sequences</taxon>
        <taxon>metagenomes</taxon>
        <taxon>ecological metagenomes</taxon>
    </lineage>
</organism>
<dbReference type="SUPFAM" id="SSF56281">
    <property type="entry name" value="Metallo-hydrolase/oxidoreductase"/>
    <property type="match status" value="1"/>
</dbReference>
<dbReference type="PANTHER" id="PTHR42663:SF4">
    <property type="entry name" value="SLL1036 PROTEIN"/>
    <property type="match status" value="1"/>
</dbReference>
<dbReference type="Gene3D" id="3.60.15.10">
    <property type="entry name" value="Ribonuclease Z/Hydroxyacylglutathione hydrolase-like"/>
    <property type="match status" value="1"/>
</dbReference>
<feature type="domain" description="Metallo-beta-lactamase" evidence="1">
    <location>
        <begin position="10"/>
        <end position="213"/>
    </location>
</feature>
<feature type="non-terminal residue" evidence="2">
    <location>
        <position position="1"/>
    </location>
</feature>
<dbReference type="CDD" id="cd07715">
    <property type="entry name" value="TaR3-like_MBL-fold"/>
    <property type="match status" value="1"/>
</dbReference>
<dbReference type="Pfam" id="PF12706">
    <property type="entry name" value="Lactamase_B_2"/>
    <property type="match status" value="1"/>
</dbReference>
<dbReference type="InterPro" id="IPR036866">
    <property type="entry name" value="RibonucZ/Hydroxyglut_hydro"/>
</dbReference>
<dbReference type="PANTHER" id="PTHR42663">
    <property type="entry name" value="HYDROLASE C777.06C-RELATED-RELATED"/>
    <property type="match status" value="1"/>
</dbReference>
<sequence>VEIRCGDELIIIDTGTGVRNLGTALMKEMPIKGTILFSHVHWDHIQGFPFFSPFFVPGNEFRIFAGTTLPMPIEEVLKQQMTPPCFPVKTELFGCKITYHDIKPGEVIEGDGYKIKLASLYHPNGCYAYRIEHEGKTLVFSTDCEHYEDRPNTNLIELSQDADVLVYDAQYTEDEYYGLNGQFPRKGWGHSTMREGVKVAKAANVKKLVLFHHDPSHDDNFVKQIEAESRQLFPQSIAAYEGLQIDLSQEALPQSLFD</sequence>
<name>A0A382DDT6_9ZZZZ</name>
<protein>
    <recommendedName>
        <fullName evidence="1">Metallo-beta-lactamase domain-containing protein</fullName>
    </recommendedName>
</protein>
<dbReference type="AlphaFoldDB" id="A0A382DDT6"/>
<dbReference type="EMBL" id="UINC01038588">
    <property type="protein sequence ID" value="SVB35817.1"/>
    <property type="molecule type" value="Genomic_DNA"/>
</dbReference>
<reference evidence="2" key="1">
    <citation type="submission" date="2018-05" db="EMBL/GenBank/DDBJ databases">
        <authorList>
            <person name="Lanie J.A."/>
            <person name="Ng W.-L."/>
            <person name="Kazmierczak K.M."/>
            <person name="Andrzejewski T.M."/>
            <person name="Davidsen T.M."/>
            <person name="Wayne K.J."/>
            <person name="Tettelin H."/>
            <person name="Glass J.I."/>
            <person name="Rusch D."/>
            <person name="Podicherti R."/>
            <person name="Tsui H.-C.T."/>
            <person name="Winkler M.E."/>
        </authorList>
    </citation>
    <scope>NUCLEOTIDE SEQUENCE</scope>
</reference>
<proteinExistence type="predicted"/>